<feature type="compositionally biased region" description="Polar residues" evidence="1">
    <location>
        <begin position="612"/>
        <end position="621"/>
    </location>
</feature>
<feature type="compositionally biased region" description="Basic and acidic residues" evidence="1">
    <location>
        <begin position="624"/>
        <end position="635"/>
    </location>
</feature>
<evidence type="ECO:0000313" key="4">
    <source>
        <dbReference type="Proteomes" id="UP000230605"/>
    </source>
</evidence>
<feature type="compositionally biased region" description="Basic residues" evidence="1">
    <location>
        <begin position="125"/>
        <end position="136"/>
    </location>
</feature>
<dbReference type="AlphaFoldDB" id="A0A2G5IBE4"/>
<feature type="compositionally biased region" description="Basic and acidic residues" evidence="1">
    <location>
        <begin position="7"/>
        <end position="16"/>
    </location>
</feature>
<gene>
    <name evidence="2" type="ORF">CB0940_01565</name>
    <name evidence="3" type="ORF">RHO25_001614</name>
</gene>
<feature type="compositionally biased region" description="Basic and acidic residues" evidence="1">
    <location>
        <begin position="272"/>
        <end position="283"/>
    </location>
</feature>
<reference evidence="2 4" key="1">
    <citation type="submission" date="2015-10" db="EMBL/GenBank/DDBJ databases">
        <title>The cercosporin biosynthetic gene cluster was horizontally transferred to several fungal lineages and shown to be expanded in Cercospora beticola based on microsynteny with recipient genomes.</title>
        <authorList>
            <person name="De Jonge R."/>
            <person name="Ebert M.K."/>
            <person name="Suttle J.C."/>
            <person name="Jurick Ii W.M."/>
            <person name="Secor G.A."/>
            <person name="Thomma B.P."/>
            <person name="Van De Peer Y."/>
            <person name="Bolton M.D."/>
        </authorList>
    </citation>
    <scope>NUCLEOTIDE SEQUENCE [LARGE SCALE GENOMIC DNA]</scope>
    <source>
        <strain evidence="2 4">09-40</strain>
    </source>
</reference>
<feature type="region of interest" description="Disordered" evidence="1">
    <location>
        <begin position="609"/>
        <end position="683"/>
    </location>
</feature>
<dbReference type="EMBL" id="CP134184">
    <property type="protein sequence ID" value="WPA97006.1"/>
    <property type="molecule type" value="Genomic_DNA"/>
</dbReference>
<evidence type="ECO:0000313" key="5">
    <source>
        <dbReference type="Proteomes" id="UP001302367"/>
    </source>
</evidence>
<dbReference type="Proteomes" id="UP000230605">
    <property type="component" value="Chromosome 1"/>
</dbReference>
<feature type="compositionally biased region" description="Basic and acidic residues" evidence="1">
    <location>
        <begin position="422"/>
        <end position="431"/>
    </location>
</feature>
<dbReference type="Proteomes" id="UP001302367">
    <property type="component" value="Chromosome 1"/>
</dbReference>
<feature type="compositionally biased region" description="Basic and acidic residues" evidence="1">
    <location>
        <begin position="403"/>
        <end position="412"/>
    </location>
</feature>
<evidence type="ECO:0000256" key="1">
    <source>
        <dbReference type="SAM" id="MobiDB-lite"/>
    </source>
</evidence>
<feature type="compositionally biased region" description="Low complexity" evidence="1">
    <location>
        <begin position="227"/>
        <end position="238"/>
    </location>
</feature>
<organism evidence="2 4">
    <name type="scientific">Cercospora beticola</name>
    <name type="common">Sugarbeet leaf spot fungus</name>
    <dbReference type="NCBI Taxonomy" id="122368"/>
    <lineage>
        <taxon>Eukaryota</taxon>
        <taxon>Fungi</taxon>
        <taxon>Dikarya</taxon>
        <taxon>Ascomycota</taxon>
        <taxon>Pezizomycotina</taxon>
        <taxon>Dothideomycetes</taxon>
        <taxon>Dothideomycetidae</taxon>
        <taxon>Mycosphaerellales</taxon>
        <taxon>Mycosphaerellaceae</taxon>
        <taxon>Cercospora</taxon>
    </lineage>
</organism>
<dbReference type="EMBL" id="LKMD01000100">
    <property type="protein sequence ID" value="PIB02099.1"/>
    <property type="molecule type" value="Genomic_DNA"/>
</dbReference>
<feature type="compositionally biased region" description="Basic residues" evidence="1">
    <location>
        <begin position="439"/>
        <end position="450"/>
    </location>
</feature>
<feature type="compositionally biased region" description="Basic and acidic residues" evidence="1">
    <location>
        <begin position="72"/>
        <end position="83"/>
    </location>
</feature>
<evidence type="ECO:0000313" key="2">
    <source>
        <dbReference type="EMBL" id="PIB02099.1"/>
    </source>
</evidence>
<keyword evidence="5" id="KW-1185">Reference proteome</keyword>
<name>A0A2G5IBE4_CERBT</name>
<feature type="compositionally biased region" description="Polar residues" evidence="1">
    <location>
        <begin position="88"/>
        <end position="101"/>
    </location>
</feature>
<feature type="compositionally biased region" description="Basic and acidic residues" evidence="1">
    <location>
        <begin position="471"/>
        <end position="495"/>
    </location>
</feature>
<proteinExistence type="predicted"/>
<feature type="region of interest" description="Disordered" evidence="1">
    <location>
        <begin position="200"/>
        <end position="551"/>
    </location>
</feature>
<reference evidence="3 5" key="2">
    <citation type="submission" date="2023-09" db="EMBL/GenBank/DDBJ databases">
        <title>Complete-Gapless Cercospora beticola genome.</title>
        <authorList>
            <person name="Wyatt N.A."/>
            <person name="Spanner R.E."/>
            <person name="Bolton M.D."/>
        </authorList>
    </citation>
    <scope>NUCLEOTIDE SEQUENCE [LARGE SCALE GENOMIC DNA]</scope>
    <source>
        <strain evidence="3">Cb09-40</strain>
    </source>
</reference>
<evidence type="ECO:0000313" key="3">
    <source>
        <dbReference type="EMBL" id="WPA97006.1"/>
    </source>
</evidence>
<accession>A0A2G5IBE4</accession>
<feature type="compositionally biased region" description="Basic residues" evidence="1">
    <location>
        <begin position="215"/>
        <end position="224"/>
    </location>
</feature>
<feature type="compositionally biased region" description="Polar residues" evidence="1">
    <location>
        <begin position="205"/>
        <end position="214"/>
    </location>
</feature>
<sequence>MATASPAKHDRIERHIQRQRGAGVRSLATSFGFSFGLPIAPPAPPAFGSTHAEERPAKRRKSSGVPAGQGKAEQKLVISKEDAEPQENVATNGKPQRTTAANGEESDDIIHSKADDDGSVETRVVPKKPSRSKKVVKGVQSAADTSAACVEAPAKRRGRPKKALDTEDVKGNAAPDEPTDRLMAVAAAQIAVGVPTALTADVAAKSTSPDTTKPATKRKGRPRKPPASEAAASAVPAPIEDSGSQPTARPRRHAATTAMTKVSEGLLEEETDITKKRREDVPKRAPRSKQRVKNDGSGPTEAMPSKESETSGNCADEPPIIEYQPDSDAQGTRTQPEAARRPAQRRPAAKVHNTTSPDDEQAPSIRKPTKAASVMAVGSEGPAGNSAQTTNASSAPSARPRRQAAEVAEHKVASGFIEEASDISKKRRDPDSSTGIGRAHPKSSGRSKASHRADMKLACEDKAPPSEFATDGEKKENRTQVAGNDRELARDRRPLGEAVVNIRSVSPAKKTPDGGEKKKTRQPVQKPAIPKKSAIEPNIKESTRTTAAKKTKAGKIFVDRDAAQHVAATRNNAILQDTAVSLGLGLESSDTAPKKPYVDHGSLEASCAVPQSVHSKQQTSKKSCRPESLKNESRVKQNTNDINEDVDWLFDMPPKPSVPKKRAAKQLPIVHQQRKRMADTSESDLDDLLSNIATFVPQIKTSQDPPVQVRATRKKIG</sequence>
<feature type="compositionally biased region" description="Basic and acidic residues" evidence="1">
    <location>
        <begin position="451"/>
        <end position="464"/>
    </location>
</feature>
<protein>
    <submittedName>
        <fullName evidence="2">Uncharacterized protein</fullName>
    </submittedName>
</protein>
<feature type="region of interest" description="Disordered" evidence="1">
    <location>
        <begin position="1"/>
        <end position="179"/>
    </location>
</feature>
<dbReference type="OrthoDB" id="3917769at2759"/>